<sequence>MNSNKIKIIKEQQTRSLNNANDSFKKIVVVYEDIIPWHDNDGIYYVGLKEFLLDESILNN</sequence>
<organism evidence="1 2">
    <name type="scientific">Mycoplasma mycoides subsp. capri</name>
    <dbReference type="NCBI Taxonomy" id="40477"/>
    <lineage>
        <taxon>Bacteria</taxon>
        <taxon>Bacillati</taxon>
        <taxon>Mycoplasmatota</taxon>
        <taxon>Mollicutes</taxon>
        <taxon>Mycoplasmataceae</taxon>
        <taxon>Mycoplasma</taxon>
    </lineage>
</organism>
<dbReference type="AlphaFoldDB" id="A0AB38GDS7"/>
<dbReference type="Proteomes" id="UP000290347">
    <property type="component" value="Chromosome"/>
</dbReference>
<evidence type="ECO:0000313" key="1">
    <source>
        <dbReference type="EMBL" id="SRX71484.1"/>
    </source>
</evidence>
<evidence type="ECO:0000313" key="2">
    <source>
        <dbReference type="Proteomes" id="UP000290347"/>
    </source>
</evidence>
<reference evidence="1 2" key="1">
    <citation type="submission" date="2018-05" db="EMBL/GenBank/DDBJ databases">
        <authorList>
            <person name="Falquet L."/>
            <person name="Falquet L."/>
        </authorList>
    </citation>
    <scope>NUCLEOTIDE SEQUENCE [LARGE SCALE GENOMIC DNA]</scope>
    <source>
        <strain evidence="1 2">GM12</strain>
    </source>
</reference>
<protein>
    <submittedName>
        <fullName evidence="1">Uncharacterized protein</fullName>
    </submittedName>
</protein>
<gene>
    <name evidence="1" type="ORF">MMC68T_00194</name>
</gene>
<proteinExistence type="predicted"/>
<name>A0AB38GDS7_MYCMC</name>
<accession>A0AB38GDS7</accession>
<dbReference type="EMBL" id="LS483515">
    <property type="protein sequence ID" value="SRX71484.1"/>
    <property type="molecule type" value="Genomic_DNA"/>
</dbReference>